<feature type="domain" description="AB hydrolase-1" evidence="3">
    <location>
        <begin position="59"/>
        <end position="418"/>
    </location>
</feature>
<dbReference type="PRINTS" id="PR00793">
    <property type="entry name" value="PROAMNOPTASE"/>
</dbReference>
<evidence type="ECO:0000256" key="2">
    <source>
        <dbReference type="ARBA" id="ARBA00022801"/>
    </source>
</evidence>
<comment type="similarity">
    <text evidence="1">Belongs to the peptidase S33 family.</text>
</comment>
<dbReference type="GO" id="GO:0008233">
    <property type="term" value="F:peptidase activity"/>
    <property type="evidence" value="ECO:0007669"/>
    <property type="project" value="InterPro"/>
</dbReference>
<dbReference type="InterPro" id="IPR002410">
    <property type="entry name" value="Peptidase_S33"/>
</dbReference>
<organism evidence="4">
    <name type="scientific">Oceaniferula spumae</name>
    <dbReference type="NCBI Taxonomy" id="2979115"/>
    <lineage>
        <taxon>Bacteria</taxon>
        <taxon>Pseudomonadati</taxon>
        <taxon>Verrucomicrobiota</taxon>
        <taxon>Verrucomicrobiia</taxon>
        <taxon>Verrucomicrobiales</taxon>
        <taxon>Verrucomicrobiaceae</taxon>
        <taxon>Oceaniferula</taxon>
    </lineage>
</organism>
<keyword evidence="2" id="KW-0378">Hydrolase</keyword>
<dbReference type="AlphaFoldDB" id="A0AAT9FGR7"/>
<dbReference type="SUPFAM" id="SSF53474">
    <property type="entry name" value="alpha/beta-Hydrolases"/>
    <property type="match status" value="1"/>
</dbReference>
<dbReference type="Pfam" id="PF00561">
    <property type="entry name" value="Abhydrolase_1"/>
    <property type="match status" value="1"/>
</dbReference>
<gene>
    <name evidence="4" type="ORF">NT6N_02050</name>
</gene>
<dbReference type="InterPro" id="IPR000073">
    <property type="entry name" value="AB_hydrolase_1"/>
</dbReference>
<evidence type="ECO:0000313" key="4">
    <source>
        <dbReference type="EMBL" id="BDS05165.1"/>
    </source>
</evidence>
<dbReference type="Gene3D" id="3.40.50.1820">
    <property type="entry name" value="alpha/beta hydrolase"/>
    <property type="match status" value="1"/>
</dbReference>
<dbReference type="InterPro" id="IPR051601">
    <property type="entry name" value="Serine_prot/Carboxylest_S33"/>
</dbReference>
<proteinExistence type="inferred from homology"/>
<dbReference type="PANTHER" id="PTHR43248:SF2">
    <property type="entry name" value="PROLYL AMINOPEPTIDASE"/>
    <property type="match status" value="1"/>
</dbReference>
<dbReference type="EMBL" id="AP026866">
    <property type="protein sequence ID" value="BDS05165.1"/>
    <property type="molecule type" value="Genomic_DNA"/>
</dbReference>
<evidence type="ECO:0000259" key="3">
    <source>
        <dbReference type="Pfam" id="PF00561"/>
    </source>
</evidence>
<accession>A0AAT9FGR7</accession>
<dbReference type="InterPro" id="IPR029058">
    <property type="entry name" value="AB_hydrolase_fold"/>
</dbReference>
<dbReference type="GO" id="GO:0006508">
    <property type="term" value="P:proteolysis"/>
    <property type="evidence" value="ECO:0007669"/>
    <property type="project" value="InterPro"/>
</dbReference>
<protein>
    <submittedName>
        <fullName evidence="4">Proline iminopeptidase</fullName>
    </submittedName>
</protein>
<dbReference type="PANTHER" id="PTHR43248">
    <property type="entry name" value="2-SUCCINYL-6-HYDROXY-2,4-CYCLOHEXADIENE-1-CARBOXYLATE SYNTHASE"/>
    <property type="match status" value="1"/>
</dbReference>
<name>A0AAT9FGR7_9BACT</name>
<dbReference type="KEGG" id="osu:NT6N_02050"/>
<evidence type="ECO:0000256" key="1">
    <source>
        <dbReference type="ARBA" id="ARBA00010088"/>
    </source>
</evidence>
<reference evidence="4" key="1">
    <citation type="submission" date="2024-07" db="EMBL/GenBank/DDBJ databases">
        <title>Complete genome sequence of Verrucomicrobiaceae bacterium NT6N.</title>
        <authorList>
            <person name="Huang C."/>
            <person name="Takami H."/>
            <person name="Hamasaki K."/>
        </authorList>
    </citation>
    <scope>NUCLEOTIDE SEQUENCE</scope>
    <source>
        <strain evidence="4">NT6N</strain>
    </source>
</reference>
<sequence length="437" mass="49374">MIPFISPHDCSSPQKLNGMILREHRFQLPLDYAQEDADTIEVFAREVCLRDKDSNKDLPWMVFFQGGPGCASPRPNLKAGWIGEVLKGHRLLLLDQRGTGLSSRILPQTLAKFSSPEQQAQYLTHFRADNIVRDAESIRHTLLGADKKWKGAGQSYGGFCLLTYLSLHPEGLSGVIITGGVACIKRRIEENYRLTYQRVLDKNDAYYRRYPQDEVLARKIATYLDENEVMLPSGVRLTSRRFQQLGMAFGAGGGFETIHYLMEEAFIDGASGPELSYNFLSQVERSSGFESNPLFCILHESIYAEGYATQWAAEQLREEFPEVDATEGRFVFTGEMIAPSMLDDYAALQPLKACAEILAEKSDWGPLYDLDQLAKNEVPVVAISYYDDMYVPIEWSDETSKHLPNFQLWVTNEWEHNGIGVDGPRIFGRLLEMLADA</sequence>